<sequence>MVWSCVSDCMAPVLRSAKGVGGHRPNCGIALQVWGEGGLSATLPQPLSDPTAAVDAHARVEQPKRRGRGVEPLLQARHPVLHGLYAQQGLTTGKANRHYWAQWFSISNMANKDWVFGQQVETDRVSRCAIHTFSAKAGAVIAGGEGPWCALHWQEYSRQA</sequence>
<organism evidence="1 2">
    <name type="scientific">Haematococcus lacustris</name>
    <name type="common">Green alga</name>
    <name type="synonym">Haematococcus pluvialis</name>
    <dbReference type="NCBI Taxonomy" id="44745"/>
    <lineage>
        <taxon>Eukaryota</taxon>
        <taxon>Viridiplantae</taxon>
        <taxon>Chlorophyta</taxon>
        <taxon>core chlorophytes</taxon>
        <taxon>Chlorophyceae</taxon>
        <taxon>CS clade</taxon>
        <taxon>Chlamydomonadales</taxon>
        <taxon>Haematococcaceae</taxon>
        <taxon>Haematococcus</taxon>
    </lineage>
</organism>
<dbReference type="AlphaFoldDB" id="A0A6A0AB60"/>
<evidence type="ECO:0000313" key="1">
    <source>
        <dbReference type="EMBL" id="GFH30060.1"/>
    </source>
</evidence>
<evidence type="ECO:0000313" key="2">
    <source>
        <dbReference type="Proteomes" id="UP000485058"/>
    </source>
</evidence>
<dbReference type="Proteomes" id="UP000485058">
    <property type="component" value="Unassembled WGS sequence"/>
</dbReference>
<dbReference type="EMBL" id="BLLF01004685">
    <property type="protein sequence ID" value="GFH30060.1"/>
    <property type="molecule type" value="Genomic_DNA"/>
</dbReference>
<keyword evidence="2" id="KW-1185">Reference proteome</keyword>
<proteinExistence type="predicted"/>
<reference evidence="1 2" key="1">
    <citation type="submission" date="2020-02" db="EMBL/GenBank/DDBJ databases">
        <title>Draft genome sequence of Haematococcus lacustris strain NIES-144.</title>
        <authorList>
            <person name="Morimoto D."/>
            <person name="Nakagawa S."/>
            <person name="Yoshida T."/>
            <person name="Sawayama S."/>
        </authorList>
    </citation>
    <scope>NUCLEOTIDE SEQUENCE [LARGE SCALE GENOMIC DNA]</scope>
    <source>
        <strain evidence="1 2">NIES-144</strain>
    </source>
</reference>
<protein>
    <submittedName>
        <fullName evidence="1">Uncharacterized protein</fullName>
    </submittedName>
</protein>
<accession>A0A6A0AB60</accession>
<gene>
    <name evidence="1" type="ORF">HaLaN_28839</name>
</gene>
<comment type="caution">
    <text evidence="1">The sequence shown here is derived from an EMBL/GenBank/DDBJ whole genome shotgun (WGS) entry which is preliminary data.</text>
</comment>
<name>A0A6A0AB60_HAELA</name>